<name>A0A3B4WSV3_SERLL</name>
<sequence length="80" mass="9307">MSHWSNLPNSHISSDAAKRQMQMHQEEFCFLVLKAIGLQRTGKQDEAFTLAQEVATLEPTDDNSLQALTILYREMHRREY</sequence>
<dbReference type="AlphaFoldDB" id="A0A3B4WSV3"/>
<protein>
    <submittedName>
        <fullName evidence="1">Uncharacterized protein</fullName>
    </submittedName>
</protein>
<dbReference type="Proteomes" id="UP000261360">
    <property type="component" value="Unplaced"/>
</dbReference>
<reference evidence="1" key="2">
    <citation type="submission" date="2025-09" db="UniProtKB">
        <authorList>
            <consortium name="Ensembl"/>
        </authorList>
    </citation>
    <scope>IDENTIFICATION</scope>
</reference>
<proteinExistence type="predicted"/>
<dbReference type="Ensembl" id="ENSSLDT00000006103.1">
    <property type="protein sequence ID" value="ENSSLDP00000005902.1"/>
    <property type="gene ID" value="ENSSLDG00000004720.1"/>
</dbReference>
<reference evidence="1" key="1">
    <citation type="submission" date="2025-08" db="UniProtKB">
        <authorList>
            <consortium name="Ensembl"/>
        </authorList>
    </citation>
    <scope>IDENTIFICATION</scope>
</reference>
<evidence type="ECO:0000313" key="2">
    <source>
        <dbReference type="Proteomes" id="UP000261360"/>
    </source>
</evidence>
<evidence type="ECO:0000313" key="1">
    <source>
        <dbReference type="Ensembl" id="ENSSLDP00000005902.1"/>
    </source>
</evidence>
<organism evidence="1 2">
    <name type="scientific">Seriola lalandi dorsalis</name>
    <dbReference type="NCBI Taxonomy" id="1841481"/>
    <lineage>
        <taxon>Eukaryota</taxon>
        <taxon>Metazoa</taxon>
        <taxon>Chordata</taxon>
        <taxon>Craniata</taxon>
        <taxon>Vertebrata</taxon>
        <taxon>Euteleostomi</taxon>
        <taxon>Actinopterygii</taxon>
        <taxon>Neopterygii</taxon>
        <taxon>Teleostei</taxon>
        <taxon>Neoteleostei</taxon>
        <taxon>Acanthomorphata</taxon>
        <taxon>Carangaria</taxon>
        <taxon>Carangiformes</taxon>
        <taxon>Carangidae</taxon>
        <taxon>Seriola</taxon>
    </lineage>
</organism>
<accession>A0A3B4WSV3</accession>
<keyword evidence="2" id="KW-1185">Reference proteome</keyword>
<dbReference type="STRING" id="1841481.ENSSLDP00000005902"/>